<feature type="domain" description="RNA-dependent RNA polymerase alsuviricetes" evidence="3">
    <location>
        <begin position="147"/>
        <end position="433"/>
    </location>
</feature>
<protein>
    <submittedName>
        <fullName evidence="4">RNA-dependent RNA polymerase</fullName>
    </submittedName>
</protein>
<dbReference type="EMBL" id="MN033994">
    <property type="protein sequence ID" value="QDH88296.1"/>
    <property type="molecule type" value="Genomic_DNA"/>
</dbReference>
<name>A0A514D3X3_9VIRU</name>
<evidence type="ECO:0000256" key="1">
    <source>
        <dbReference type="ARBA" id="ARBA00022679"/>
    </source>
</evidence>
<dbReference type="GO" id="GO:0003968">
    <property type="term" value="F:RNA-directed RNA polymerase activity"/>
    <property type="evidence" value="ECO:0007669"/>
    <property type="project" value="UniProtKB-KW"/>
</dbReference>
<keyword evidence="4" id="KW-0696">RNA-directed RNA polymerase</keyword>
<evidence type="ECO:0000256" key="2">
    <source>
        <dbReference type="ARBA" id="ARBA00022695"/>
    </source>
</evidence>
<keyword evidence="1" id="KW-0808">Transferase</keyword>
<dbReference type="SUPFAM" id="SSF56672">
    <property type="entry name" value="DNA/RNA polymerases"/>
    <property type="match status" value="1"/>
</dbReference>
<accession>A0A514D3X3</accession>
<evidence type="ECO:0000259" key="3">
    <source>
        <dbReference type="Pfam" id="PF00978"/>
    </source>
</evidence>
<proteinExistence type="predicted"/>
<dbReference type="GO" id="GO:0003723">
    <property type="term" value="F:RNA binding"/>
    <property type="evidence" value="ECO:0007669"/>
    <property type="project" value="InterPro"/>
</dbReference>
<gene>
    <name evidence="4" type="ORF">H4BulkLitter231857_000002</name>
</gene>
<reference evidence="4" key="1">
    <citation type="submission" date="2019-05" db="EMBL/GenBank/DDBJ databases">
        <title>Metatranscriptomic reconstruction reveals RNA viruses with the potential to shape carbon cycling in soil.</title>
        <authorList>
            <person name="Starr E.P."/>
            <person name="Nuccio E."/>
            <person name="Pett-Ridge J."/>
            <person name="Banfield J.F."/>
            <person name="Firestone M.K."/>
        </authorList>
    </citation>
    <scope>NUCLEOTIDE SEQUENCE</scope>
    <source>
        <strain evidence="4">H4_Bulk_Litter_23_scaffold_1857</strain>
    </source>
</reference>
<organism evidence="4">
    <name type="scientific">Riboviria sp</name>
    <dbReference type="NCBI Taxonomy" id="2585031"/>
    <lineage>
        <taxon>Viruses</taxon>
        <taxon>Riboviria</taxon>
    </lineage>
</organism>
<keyword evidence="2" id="KW-0548">Nucleotidyltransferase</keyword>
<dbReference type="GO" id="GO:0006351">
    <property type="term" value="P:DNA-templated transcription"/>
    <property type="evidence" value="ECO:0007669"/>
    <property type="project" value="InterPro"/>
</dbReference>
<sequence>MVLINRLKKNTENIYSYQGYDISKIKHEIPFTIDTSKPLDPSELIPDNLDRCVLGKRYSVKSLFTTVMTQISRYSKIRSLHPSKDLVQLKAKLSDAFQRRYLKPGFNKINSTDITIALIPTLKKLKENGGIFKDLDLNANMKSKLSINFFLKEVVKCVTSKTNDANKVGQGISAYSKEVNALLCAIFRAIEKKQQKFLKNHVFIENGIKEEDMEKFFIDNYDDLIQKAVYDVSEFDSKQSADTQFLEDIEYELFCDKSLLWFYRQLRLSAPQASKVVRLRKFGVKDSGESATLQSNTSVIKWLMLIATRVTCPKIEAFKGDDVFINAQNIEFRNLFAELERPDLKLDMTIDYDYPLHPDFVGFYVTRYGLIPDIIKIMAKTMAKDLSRSTADLKRPNRLQNSSKKRYVEEIRDSLQDRSKWFTYEKYVCLQKIYEDVFLMSSSEYSILMGCYFDAADNLDKDYFTVGFNALAAEAAYTRTDQTEASKNQKRAKQRFGADVIVI</sequence>
<evidence type="ECO:0000313" key="4">
    <source>
        <dbReference type="EMBL" id="QDH88296.1"/>
    </source>
</evidence>
<dbReference type="Pfam" id="PF00978">
    <property type="entry name" value="RdRP_2"/>
    <property type="match status" value="1"/>
</dbReference>
<dbReference type="InterPro" id="IPR043502">
    <property type="entry name" value="DNA/RNA_pol_sf"/>
</dbReference>
<dbReference type="InterPro" id="IPR001788">
    <property type="entry name" value="RNA-dep_RNA_pol_alsuvir"/>
</dbReference>